<dbReference type="PANTHER" id="PTHR43744">
    <property type="entry name" value="ABC TRANSPORTER PERMEASE PROTEIN MG189-RELATED-RELATED"/>
    <property type="match status" value="1"/>
</dbReference>
<dbReference type="CDD" id="cd06261">
    <property type="entry name" value="TM_PBP2"/>
    <property type="match status" value="1"/>
</dbReference>
<dbReference type="InterPro" id="IPR000515">
    <property type="entry name" value="MetI-like"/>
</dbReference>
<dbReference type="PROSITE" id="PS50928">
    <property type="entry name" value="ABC_TM1"/>
    <property type="match status" value="1"/>
</dbReference>
<evidence type="ECO:0000256" key="6">
    <source>
        <dbReference type="ARBA" id="ARBA00023136"/>
    </source>
</evidence>
<keyword evidence="4 7" id="KW-0812">Transmembrane</keyword>
<feature type="transmembrane region" description="Helical" evidence="7">
    <location>
        <begin position="86"/>
        <end position="110"/>
    </location>
</feature>
<dbReference type="PANTHER" id="PTHR43744:SF12">
    <property type="entry name" value="ABC TRANSPORTER PERMEASE PROTEIN MG189-RELATED"/>
    <property type="match status" value="1"/>
</dbReference>
<keyword evidence="3" id="KW-1003">Cell membrane</keyword>
<dbReference type="Pfam" id="PF00528">
    <property type="entry name" value="BPD_transp_1"/>
    <property type="match status" value="1"/>
</dbReference>
<evidence type="ECO:0000256" key="1">
    <source>
        <dbReference type="ARBA" id="ARBA00004651"/>
    </source>
</evidence>
<keyword evidence="2 7" id="KW-0813">Transport</keyword>
<comment type="similarity">
    <text evidence="7">Belongs to the binding-protein-dependent transport system permease family.</text>
</comment>
<reference evidence="9 10" key="1">
    <citation type="submission" date="2023-01" db="EMBL/GenBank/DDBJ databases">
        <title>Characterization of estradiol degrading bacteria Microbacterium sp. MZT7 and reveal degrading genes through genome analysis.</title>
        <authorList>
            <person name="Hao P."/>
            <person name="Gao Y."/>
        </authorList>
    </citation>
    <scope>NUCLEOTIDE SEQUENCE [LARGE SCALE GENOMIC DNA]</scope>
    <source>
        <strain evidence="9 10">MZT7</strain>
    </source>
</reference>
<evidence type="ECO:0000256" key="5">
    <source>
        <dbReference type="ARBA" id="ARBA00022989"/>
    </source>
</evidence>
<feature type="transmembrane region" description="Helical" evidence="7">
    <location>
        <begin position="21"/>
        <end position="42"/>
    </location>
</feature>
<feature type="transmembrane region" description="Helical" evidence="7">
    <location>
        <begin position="255"/>
        <end position="274"/>
    </location>
</feature>
<evidence type="ECO:0000313" key="10">
    <source>
        <dbReference type="Proteomes" id="UP001199642"/>
    </source>
</evidence>
<keyword evidence="6 7" id="KW-0472">Membrane</keyword>
<evidence type="ECO:0000256" key="7">
    <source>
        <dbReference type="RuleBase" id="RU363032"/>
    </source>
</evidence>
<dbReference type="InterPro" id="IPR035906">
    <property type="entry name" value="MetI-like_sf"/>
</dbReference>
<evidence type="ECO:0000259" key="8">
    <source>
        <dbReference type="PROSITE" id="PS50928"/>
    </source>
</evidence>
<proteinExistence type="inferred from homology"/>
<sequence>MSSFISDHEYRTGASRIVVRLVHAVTLLLLVLFGLGPLFWMLKGALTSPAEMAADPLALWPQDPRWENFGIALGQLQVGSYLMNTLWVVIGSWAVQLIVAVTAGYALSVLRPRFGGVVYAAILATMFVPYTVSMVSLFMTVVDLPLLHVNLANTYWAIWLPAGANAFNVLLAKNFFDTLPRELFEAARVDGASTWTILWRIAMPLSRPILAVVSLLAITHAWKDFIWPLVVLTEPSRQPISVALVNLAPQAPQDVLIATMLMALLPPVVLFLFFQKQIVAGLGFTGLKG</sequence>
<keyword evidence="10" id="KW-1185">Reference proteome</keyword>
<dbReference type="SUPFAM" id="SSF161098">
    <property type="entry name" value="MetI-like"/>
    <property type="match status" value="1"/>
</dbReference>
<feature type="domain" description="ABC transmembrane type-1" evidence="8">
    <location>
        <begin position="82"/>
        <end position="274"/>
    </location>
</feature>
<evidence type="ECO:0000313" key="9">
    <source>
        <dbReference type="EMBL" id="UGS28120.1"/>
    </source>
</evidence>
<feature type="transmembrane region" description="Helical" evidence="7">
    <location>
        <begin position="117"/>
        <end position="142"/>
    </location>
</feature>
<comment type="subcellular location">
    <subcellularLocation>
        <location evidence="1 7">Cell membrane</location>
        <topology evidence="1 7">Multi-pass membrane protein</topology>
    </subcellularLocation>
</comment>
<feature type="transmembrane region" description="Helical" evidence="7">
    <location>
        <begin position="154"/>
        <end position="176"/>
    </location>
</feature>
<name>A0ABY3RXR2_9MICO</name>
<dbReference type="Gene3D" id="1.10.3720.10">
    <property type="entry name" value="MetI-like"/>
    <property type="match status" value="1"/>
</dbReference>
<dbReference type="RefSeq" id="WP_231821301.1">
    <property type="nucleotide sequence ID" value="NZ_CP082781.1"/>
</dbReference>
<evidence type="ECO:0000256" key="4">
    <source>
        <dbReference type="ARBA" id="ARBA00022692"/>
    </source>
</evidence>
<feature type="transmembrane region" description="Helical" evidence="7">
    <location>
        <begin position="197"/>
        <end position="222"/>
    </location>
</feature>
<gene>
    <name evidence="9" type="ORF">K8F61_08165</name>
</gene>
<dbReference type="Proteomes" id="UP001199642">
    <property type="component" value="Chromosome"/>
</dbReference>
<organism evidence="9 10">
    <name type="scientific">Microbacterium resistens</name>
    <dbReference type="NCBI Taxonomy" id="156977"/>
    <lineage>
        <taxon>Bacteria</taxon>
        <taxon>Bacillati</taxon>
        <taxon>Actinomycetota</taxon>
        <taxon>Actinomycetes</taxon>
        <taxon>Micrococcales</taxon>
        <taxon>Microbacteriaceae</taxon>
        <taxon>Microbacterium</taxon>
    </lineage>
</organism>
<protein>
    <submittedName>
        <fullName evidence="9">Carbohydrate ABC transporter permease</fullName>
    </submittedName>
</protein>
<keyword evidence="5 7" id="KW-1133">Transmembrane helix</keyword>
<evidence type="ECO:0000256" key="2">
    <source>
        <dbReference type="ARBA" id="ARBA00022448"/>
    </source>
</evidence>
<dbReference type="EMBL" id="CP082781">
    <property type="protein sequence ID" value="UGS28120.1"/>
    <property type="molecule type" value="Genomic_DNA"/>
</dbReference>
<accession>A0ABY3RXR2</accession>
<evidence type="ECO:0000256" key="3">
    <source>
        <dbReference type="ARBA" id="ARBA00022475"/>
    </source>
</evidence>